<dbReference type="GO" id="GO:0005739">
    <property type="term" value="C:mitochondrion"/>
    <property type="evidence" value="ECO:0007669"/>
    <property type="project" value="TreeGrafter"/>
</dbReference>
<keyword evidence="5" id="KW-1185">Reference proteome</keyword>
<accession>A0A835CW98</accession>
<feature type="compositionally biased region" description="Basic and acidic residues" evidence="3">
    <location>
        <begin position="49"/>
        <end position="73"/>
    </location>
</feature>
<dbReference type="GO" id="GO:0034553">
    <property type="term" value="P:mitochondrial respiratory chain complex II assembly"/>
    <property type="evidence" value="ECO:0007669"/>
    <property type="project" value="TreeGrafter"/>
</dbReference>
<evidence type="ECO:0000256" key="3">
    <source>
        <dbReference type="SAM" id="MobiDB-lite"/>
    </source>
</evidence>
<evidence type="ECO:0000256" key="2">
    <source>
        <dbReference type="ARBA" id="ARBA00022170"/>
    </source>
</evidence>
<protein>
    <recommendedName>
        <fullName evidence="2">Succinate dehydrogenase assembly factor 4, mitochondrial</fullName>
    </recommendedName>
</protein>
<dbReference type="PANTHER" id="PTHR28524">
    <property type="entry name" value="SUCCINATE DEHYDROGENASE ASSEMBLY FACTOR 4, MITOCHONDRIAL"/>
    <property type="match status" value="1"/>
</dbReference>
<organism evidence="4 5">
    <name type="scientific">Aphidius gifuensis</name>
    <name type="common">Parasitoid wasp</name>
    <dbReference type="NCBI Taxonomy" id="684658"/>
    <lineage>
        <taxon>Eukaryota</taxon>
        <taxon>Metazoa</taxon>
        <taxon>Ecdysozoa</taxon>
        <taxon>Arthropoda</taxon>
        <taxon>Hexapoda</taxon>
        <taxon>Insecta</taxon>
        <taxon>Pterygota</taxon>
        <taxon>Neoptera</taxon>
        <taxon>Endopterygota</taxon>
        <taxon>Hymenoptera</taxon>
        <taxon>Apocrita</taxon>
        <taxon>Ichneumonoidea</taxon>
        <taxon>Braconidae</taxon>
        <taxon>Aphidiinae</taxon>
        <taxon>Aphidius</taxon>
    </lineage>
</organism>
<sequence length="109" mass="12827">MFRITTSILRYPIVRKNVHTDCMRFMTTIKDDAEKESERLKEFRKKLREKTPIGKLEELEEGQHPYQEKEPLKPHPNNTNPETGEVGGPKGPEPTRYGDWERKGRVSDF</sequence>
<gene>
    <name evidence="4" type="ORF">HCN44_009532</name>
</gene>
<proteinExistence type="inferred from homology"/>
<comment type="similarity">
    <text evidence="1">Belongs to the SDHAF4 family.</text>
</comment>
<dbReference type="InterPro" id="IPR012875">
    <property type="entry name" value="SDHF4"/>
</dbReference>
<reference evidence="4 5" key="1">
    <citation type="submission" date="2020-08" db="EMBL/GenBank/DDBJ databases">
        <title>Aphidius gifuensis genome sequencing and assembly.</title>
        <authorList>
            <person name="Du Z."/>
        </authorList>
    </citation>
    <scope>NUCLEOTIDE SEQUENCE [LARGE SCALE GENOMIC DNA]</scope>
    <source>
        <strain evidence="4">YNYX2018</strain>
        <tissue evidence="4">Adults</tissue>
    </source>
</reference>
<dbReference type="EMBL" id="JACMRX010000001">
    <property type="protein sequence ID" value="KAF7998134.1"/>
    <property type="molecule type" value="Genomic_DNA"/>
</dbReference>
<feature type="compositionally biased region" description="Basic and acidic residues" evidence="3">
    <location>
        <begin position="96"/>
        <end position="109"/>
    </location>
</feature>
<comment type="caution">
    <text evidence="4">The sequence shown here is derived from an EMBL/GenBank/DDBJ whole genome shotgun (WGS) entry which is preliminary data.</text>
</comment>
<dbReference type="OrthoDB" id="201362at2759"/>
<dbReference type="AlphaFoldDB" id="A0A835CW98"/>
<name>A0A835CW98_APHGI</name>
<feature type="region of interest" description="Disordered" evidence="3">
    <location>
        <begin position="48"/>
        <end position="109"/>
    </location>
</feature>
<dbReference type="PANTHER" id="PTHR28524:SF3">
    <property type="entry name" value="SUCCINATE DEHYDROGENASE ASSEMBLY FACTOR 4, MITOCHONDRIAL"/>
    <property type="match status" value="1"/>
</dbReference>
<evidence type="ECO:0000256" key="1">
    <source>
        <dbReference type="ARBA" id="ARBA00005701"/>
    </source>
</evidence>
<dbReference type="Pfam" id="PF07896">
    <property type="entry name" value="DUF1674"/>
    <property type="match status" value="1"/>
</dbReference>
<dbReference type="Proteomes" id="UP000639338">
    <property type="component" value="Unassembled WGS sequence"/>
</dbReference>
<evidence type="ECO:0000313" key="4">
    <source>
        <dbReference type="EMBL" id="KAF7998134.1"/>
    </source>
</evidence>
<evidence type="ECO:0000313" key="5">
    <source>
        <dbReference type="Proteomes" id="UP000639338"/>
    </source>
</evidence>